<organism evidence="6 7">
    <name type="scientific">Oculimacula yallundae</name>
    <dbReference type="NCBI Taxonomy" id="86028"/>
    <lineage>
        <taxon>Eukaryota</taxon>
        <taxon>Fungi</taxon>
        <taxon>Dikarya</taxon>
        <taxon>Ascomycota</taxon>
        <taxon>Pezizomycotina</taxon>
        <taxon>Leotiomycetes</taxon>
        <taxon>Helotiales</taxon>
        <taxon>Ploettnerulaceae</taxon>
        <taxon>Oculimacula</taxon>
    </lineage>
</organism>
<evidence type="ECO:0000256" key="2">
    <source>
        <dbReference type="ARBA" id="ARBA00022771"/>
    </source>
</evidence>
<accession>A0ABR4CSD5</accession>
<dbReference type="InterPro" id="IPR046824">
    <property type="entry name" value="Mss51-like_C"/>
</dbReference>
<evidence type="ECO:0000313" key="7">
    <source>
        <dbReference type="Proteomes" id="UP001595075"/>
    </source>
</evidence>
<reference evidence="6 7" key="1">
    <citation type="journal article" date="2024" name="Commun. Biol.">
        <title>Comparative genomic analysis of thermophilic fungi reveals convergent evolutionary adaptations and gene losses.</title>
        <authorList>
            <person name="Steindorff A.S."/>
            <person name="Aguilar-Pontes M.V."/>
            <person name="Robinson A.J."/>
            <person name="Andreopoulos B."/>
            <person name="LaButti K."/>
            <person name="Kuo A."/>
            <person name="Mondo S."/>
            <person name="Riley R."/>
            <person name="Otillar R."/>
            <person name="Haridas S."/>
            <person name="Lipzen A."/>
            <person name="Grimwood J."/>
            <person name="Schmutz J."/>
            <person name="Clum A."/>
            <person name="Reid I.D."/>
            <person name="Moisan M.C."/>
            <person name="Butler G."/>
            <person name="Nguyen T.T.M."/>
            <person name="Dewar K."/>
            <person name="Conant G."/>
            <person name="Drula E."/>
            <person name="Henrissat B."/>
            <person name="Hansel C."/>
            <person name="Singer S."/>
            <person name="Hutchinson M.I."/>
            <person name="de Vries R.P."/>
            <person name="Natvig D.O."/>
            <person name="Powell A.J."/>
            <person name="Tsang A."/>
            <person name="Grigoriev I.V."/>
        </authorList>
    </citation>
    <scope>NUCLEOTIDE SEQUENCE [LARGE SCALE GENOMIC DNA]</scope>
    <source>
        <strain evidence="6 7">CBS 494.80</strain>
    </source>
</reference>
<keyword evidence="2 4" id="KW-0863">Zinc-finger</keyword>
<dbReference type="Pfam" id="PF01753">
    <property type="entry name" value="zf-MYND"/>
    <property type="match status" value="1"/>
</dbReference>
<dbReference type="Gene3D" id="6.10.140.2220">
    <property type="match status" value="1"/>
</dbReference>
<keyword evidence="3" id="KW-0862">Zinc</keyword>
<dbReference type="InterPro" id="IPR002893">
    <property type="entry name" value="Znf_MYND"/>
</dbReference>
<dbReference type="PROSITE" id="PS01360">
    <property type="entry name" value="ZF_MYND_1"/>
    <property type="match status" value="1"/>
</dbReference>
<dbReference type="InterPro" id="IPR052839">
    <property type="entry name" value="Mito_gene_expr_regulator"/>
</dbReference>
<keyword evidence="1" id="KW-0479">Metal-binding</keyword>
<evidence type="ECO:0000256" key="1">
    <source>
        <dbReference type="ARBA" id="ARBA00022723"/>
    </source>
</evidence>
<proteinExistence type="predicted"/>
<evidence type="ECO:0000259" key="5">
    <source>
        <dbReference type="PROSITE" id="PS50865"/>
    </source>
</evidence>
<sequence length="460" mass="51482">MPASSFVTFPKPVLAAKGAICTTCLQKAEAPAKLNKCGGCKRTSYCSKKCQKKDWTDGHKRDCKIFIEVDGAFSDEKQPQNWEDYRLQVWRKVNAFRALCKQSKVTASNTERSLLYQPYCAKCYLSQQPETNKLIFCTTCQIASYCTLCSPSSASHTHSCPTLHRIATAETFSISHYLSTGQTSLGMPTSIPRSTYRPLSSISTWIDYFTLLSDKSSLVSGKVTPDLKPLGTGNEQISNALIAASDKNTMMLTILAALEVVFQDDLATKDSLTLHILGATATELDALMLFEELLHLLPNLKTLHCVFIGPQLPNPLYGDERVVLDCCPVCTNQTRKRSMSMFQGTYHEYIASHPFTQEHNSTPDLAVAFHSGHSQEAQLEWEPTIKLLAEARFPTLFTTYNEKEMREETEGLARMGAGFSKEGERNQWMGMRMLLDPLEESEGSVYANNMFWYVVQGRRG</sequence>
<dbReference type="Pfam" id="PF20179">
    <property type="entry name" value="MSS51_C"/>
    <property type="match status" value="1"/>
</dbReference>
<feature type="domain" description="MYND-type" evidence="5">
    <location>
        <begin position="21"/>
        <end position="63"/>
    </location>
</feature>
<gene>
    <name evidence="6" type="ORF">VTL71DRAFT_12203</name>
</gene>
<dbReference type="SUPFAM" id="SSF144232">
    <property type="entry name" value="HIT/MYND zinc finger-like"/>
    <property type="match status" value="1"/>
</dbReference>
<comment type="caution">
    <text evidence="6">The sequence shown here is derived from an EMBL/GenBank/DDBJ whole genome shotgun (WGS) entry which is preliminary data.</text>
</comment>
<evidence type="ECO:0000313" key="6">
    <source>
        <dbReference type="EMBL" id="KAL2072860.1"/>
    </source>
</evidence>
<dbReference type="Proteomes" id="UP001595075">
    <property type="component" value="Unassembled WGS sequence"/>
</dbReference>
<dbReference type="PANTHER" id="PTHR46920">
    <property type="match status" value="1"/>
</dbReference>
<name>A0ABR4CSD5_9HELO</name>
<dbReference type="PROSITE" id="PS50865">
    <property type="entry name" value="ZF_MYND_2"/>
    <property type="match status" value="1"/>
</dbReference>
<keyword evidence="7" id="KW-1185">Reference proteome</keyword>
<protein>
    <recommendedName>
        <fullName evidence="5">MYND-type domain-containing protein</fullName>
    </recommendedName>
</protein>
<evidence type="ECO:0000256" key="4">
    <source>
        <dbReference type="PROSITE-ProRule" id="PRU00134"/>
    </source>
</evidence>
<evidence type="ECO:0000256" key="3">
    <source>
        <dbReference type="ARBA" id="ARBA00022833"/>
    </source>
</evidence>
<dbReference type="EMBL" id="JAZHXI010000004">
    <property type="protein sequence ID" value="KAL2072860.1"/>
    <property type="molecule type" value="Genomic_DNA"/>
</dbReference>
<dbReference type="PANTHER" id="PTHR46920:SF1">
    <property type="entry name" value="PROTEIN MSS51 HOMOLOG, MITOCHONDRIAL-RELATED"/>
    <property type="match status" value="1"/>
</dbReference>